<protein>
    <submittedName>
        <fullName evidence="3">Terminase large subunit</fullName>
    </submittedName>
</protein>
<evidence type="ECO:0000259" key="2">
    <source>
        <dbReference type="Pfam" id="PF20441"/>
    </source>
</evidence>
<sequence>MTMMSKQSATYHPYIDEYMSMVESGQIKSCKEQKLLMKYVRKILSRDDIYFNAKAAEDSINVPAKYFPFELFPWQKFLNALMYGVRFKKDDRIVFDEVLILMGRGGGKTGYMAYDSFYMMTGHHGINNYDIDVVATSEDQAKRTFTDVYNVINTPSFKEKFKKIFKWTLEEIQHKKTNSVMNYNTSNSRTKDGKRTGCVIFDEAHEYENYDNINVYTSGQGKVRGSRIIYTTTDGHVRGGPLDDLKETAKLILSGEIEDIHFLPFICKLDSEDEVDDPANWEKANPSLPYNDELKIKMKREYQKMQRNSKLRVEFMTKRMNIPISNILETVCTWDELERTNQSIPDLSGLECIGAVDFAQVRDFCGMGLLFKKDNKRYWLHHSFINQVALDIQDINMDVIREAEAKELCTIIRTEKSIDPHRVKNWFLEMAKKYRIKKICMDSHRASVLGPVLEEAGFEVEIVRRGHITHSKLSPLVDDLFINGKLVFGDDLLMRWYVWNTFKDNKNNGNIEYAKIDPEKRKTDGFHAFLHALNLDSELKESNALTKENVRKIFRSFNV</sequence>
<organism evidence="3 4">
    <name type="scientific">Bacillus paranthracis</name>
    <dbReference type="NCBI Taxonomy" id="2026186"/>
    <lineage>
        <taxon>Bacteria</taxon>
        <taxon>Bacillati</taxon>
        <taxon>Bacillota</taxon>
        <taxon>Bacilli</taxon>
        <taxon>Bacillales</taxon>
        <taxon>Bacillaceae</taxon>
        <taxon>Bacillus</taxon>
        <taxon>Bacillus cereus group</taxon>
    </lineage>
</organism>
<dbReference type="Pfam" id="PF03354">
    <property type="entry name" value="TerL_ATPase"/>
    <property type="match status" value="1"/>
</dbReference>
<dbReference type="RefSeq" id="WP_277616583.1">
    <property type="nucleotide sequence ID" value="NZ_JARPRP010000009.1"/>
</dbReference>
<dbReference type="Pfam" id="PF20441">
    <property type="entry name" value="TerL_nuclease"/>
    <property type="match status" value="1"/>
</dbReference>
<feature type="domain" description="Terminase large subunit-like endonuclease" evidence="2">
    <location>
        <begin position="257"/>
        <end position="525"/>
    </location>
</feature>
<comment type="caution">
    <text evidence="3">The sequence shown here is derived from an EMBL/GenBank/DDBJ whole genome shotgun (WGS) entry which is preliminary data.</text>
</comment>
<dbReference type="PANTHER" id="PTHR41287:SF1">
    <property type="entry name" value="PROTEIN YMFN"/>
    <property type="match status" value="1"/>
</dbReference>
<dbReference type="InterPro" id="IPR046461">
    <property type="entry name" value="TerL_ATPase"/>
</dbReference>
<proteinExistence type="predicted"/>
<name>A0AAJ1K2R0_9BACI</name>
<dbReference type="GO" id="GO:0004519">
    <property type="term" value="F:endonuclease activity"/>
    <property type="evidence" value="ECO:0007669"/>
    <property type="project" value="InterPro"/>
</dbReference>
<reference evidence="3" key="1">
    <citation type="submission" date="2023-03" db="EMBL/GenBank/DDBJ databases">
        <title>Genetic diversity of Bacillus cereus sensu lato isolates from Slovenia.</title>
        <authorList>
            <person name="Abdelli M."/>
        </authorList>
    </citation>
    <scope>NUCLEOTIDE SEQUENCE</scope>
    <source>
        <strain evidence="3">SIBC39</strain>
    </source>
</reference>
<dbReference type="InterPro" id="IPR005021">
    <property type="entry name" value="Terminase_largesu-like"/>
</dbReference>
<dbReference type="InterPro" id="IPR046462">
    <property type="entry name" value="TerL_nuclease"/>
</dbReference>
<dbReference type="Proteomes" id="UP001216801">
    <property type="component" value="Unassembled WGS sequence"/>
</dbReference>
<evidence type="ECO:0000313" key="4">
    <source>
        <dbReference type="Proteomes" id="UP001216801"/>
    </source>
</evidence>
<evidence type="ECO:0000313" key="3">
    <source>
        <dbReference type="EMBL" id="MDG0953692.1"/>
    </source>
</evidence>
<dbReference type="InterPro" id="IPR027417">
    <property type="entry name" value="P-loop_NTPase"/>
</dbReference>
<dbReference type="Gene3D" id="3.40.50.300">
    <property type="entry name" value="P-loop containing nucleotide triphosphate hydrolases"/>
    <property type="match status" value="1"/>
</dbReference>
<dbReference type="AlphaFoldDB" id="A0AAJ1K2R0"/>
<dbReference type="PANTHER" id="PTHR41287">
    <property type="match status" value="1"/>
</dbReference>
<gene>
    <name evidence="3" type="ORF">P6U19_13930</name>
</gene>
<dbReference type="EMBL" id="JARPRR010000009">
    <property type="protein sequence ID" value="MDG0953692.1"/>
    <property type="molecule type" value="Genomic_DNA"/>
</dbReference>
<evidence type="ECO:0000259" key="1">
    <source>
        <dbReference type="Pfam" id="PF03354"/>
    </source>
</evidence>
<accession>A0AAJ1K2R0</accession>
<feature type="domain" description="Terminase large subunit-like ATPase" evidence="1">
    <location>
        <begin position="73"/>
        <end position="250"/>
    </location>
</feature>